<feature type="non-terminal residue" evidence="1">
    <location>
        <position position="66"/>
    </location>
</feature>
<proteinExistence type="predicted"/>
<protein>
    <submittedName>
        <fullName evidence="1">Uncharacterized protein</fullName>
    </submittedName>
</protein>
<accession>A0ABD2A5Z2</accession>
<sequence>MYDHLNEYVSYVQAAHDFGYTLYTNVVSARKRYYTCIKNVTKFHLFLARPKLPAYSEMVTPHNSFF</sequence>
<dbReference type="EMBL" id="JAUDFV010000154">
    <property type="protein sequence ID" value="KAL2716053.1"/>
    <property type="molecule type" value="Genomic_DNA"/>
</dbReference>
<name>A0ABD2A5Z2_VESSQ</name>
<evidence type="ECO:0000313" key="2">
    <source>
        <dbReference type="Proteomes" id="UP001607302"/>
    </source>
</evidence>
<comment type="caution">
    <text evidence="1">The sequence shown here is derived from an EMBL/GenBank/DDBJ whole genome shotgun (WGS) entry which is preliminary data.</text>
</comment>
<evidence type="ECO:0000313" key="1">
    <source>
        <dbReference type="EMBL" id="KAL2716053.1"/>
    </source>
</evidence>
<dbReference type="Proteomes" id="UP001607302">
    <property type="component" value="Unassembled WGS sequence"/>
</dbReference>
<keyword evidence="2" id="KW-1185">Reference proteome</keyword>
<gene>
    <name evidence="1" type="ORF">V1478_013729</name>
</gene>
<organism evidence="1 2">
    <name type="scientific">Vespula squamosa</name>
    <name type="common">Southern yellow jacket</name>
    <name type="synonym">Wasp</name>
    <dbReference type="NCBI Taxonomy" id="30214"/>
    <lineage>
        <taxon>Eukaryota</taxon>
        <taxon>Metazoa</taxon>
        <taxon>Ecdysozoa</taxon>
        <taxon>Arthropoda</taxon>
        <taxon>Hexapoda</taxon>
        <taxon>Insecta</taxon>
        <taxon>Pterygota</taxon>
        <taxon>Neoptera</taxon>
        <taxon>Endopterygota</taxon>
        <taxon>Hymenoptera</taxon>
        <taxon>Apocrita</taxon>
        <taxon>Aculeata</taxon>
        <taxon>Vespoidea</taxon>
        <taxon>Vespidae</taxon>
        <taxon>Vespinae</taxon>
        <taxon>Vespula</taxon>
    </lineage>
</organism>
<dbReference type="AlphaFoldDB" id="A0ABD2A5Z2"/>
<reference evidence="1 2" key="1">
    <citation type="journal article" date="2024" name="Ann. Entomol. Soc. Am.">
        <title>Genomic analyses of the southern and eastern yellowjacket wasps (Hymenoptera: Vespidae) reveal evolutionary signatures of social life.</title>
        <authorList>
            <person name="Catto M.A."/>
            <person name="Caine P.B."/>
            <person name="Orr S.E."/>
            <person name="Hunt B.G."/>
            <person name="Goodisman M.A.D."/>
        </authorList>
    </citation>
    <scope>NUCLEOTIDE SEQUENCE [LARGE SCALE GENOMIC DNA]</scope>
    <source>
        <strain evidence="1">233</strain>
        <tissue evidence="1">Head and thorax</tissue>
    </source>
</reference>